<dbReference type="OrthoDB" id="10598908at2759"/>
<organism evidence="2 3">
    <name type="scientific">Piromyces finnis</name>
    <dbReference type="NCBI Taxonomy" id="1754191"/>
    <lineage>
        <taxon>Eukaryota</taxon>
        <taxon>Fungi</taxon>
        <taxon>Fungi incertae sedis</taxon>
        <taxon>Chytridiomycota</taxon>
        <taxon>Chytridiomycota incertae sedis</taxon>
        <taxon>Neocallimastigomycetes</taxon>
        <taxon>Neocallimastigales</taxon>
        <taxon>Neocallimastigaceae</taxon>
        <taxon>Piromyces</taxon>
    </lineage>
</organism>
<feature type="region of interest" description="Disordered" evidence="1">
    <location>
        <begin position="83"/>
        <end position="125"/>
    </location>
</feature>
<sequence length="150" mass="17307">MESLIIKNSISKDLLKKSCSISIINNLNKCTYRQYTMQNNIKLITSNRISLLNKTNSSVPSITLNNSLISFFNNSSLQNSYKYYSTESNKPTDENDKKETEEKDKEIVEEEEEEEEEEDDEIKNITDMKIKISDSAVEVSLIIFSFNNII</sequence>
<evidence type="ECO:0000256" key="1">
    <source>
        <dbReference type="SAM" id="MobiDB-lite"/>
    </source>
</evidence>
<comment type="caution">
    <text evidence="2">The sequence shown here is derived from an EMBL/GenBank/DDBJ whole genome shotgun (WGS) entry which is preliminary data.</text>
</comment>
<reference evidence="2 3" key="1">
    <citation type="submission" date="2016-08" db="EMBL/GenBank/DDBJ databases">
        <title>Genomes of anaerobic fungi encode conserved fungal cellulosomes for biomass hydrolysis.</title>
        <authorList>
            <consortium name="DOE Joint Genome Institute"/>
            <person name="Haitjema C.H."/>
            <person name="Gilmore S.P."/>
            <person name="Henske J.K."/>
            <person name="Solomon K.V."/>
            <person name="De Groot R."/>
            <person name="Kuo A."/>
            <person name="Mondo S.J."/>
            <person name="Salamov A.A."/>
            <person name="Labutti K."/>
            <person name="Zhao Z."/>
            <person name="Chiniquy J."/>
            <person name="Barry K."/>
            <person name="Brewer H.M."/>
            <person name="Purvine S.O."/>
            <person name="Wright A.T."/>
            <person name="Boxma B."/>
            <person name="Van Alen T."/>
            <person name="Hackstein J.H."/>
            <person name="Baker S.E."/>
            <person name="Grigoriev I.V."/>
            <person name="O'Malley M.A."/>
        </authorList>
    </citation>
    <scope>NUCLEOTIDE SEQUENCE [LARGE SCALE GENOMIC DNA]</scope>
    <source>
        <strain evidence="3">finn</strain>
    </source>
</reference>
<evidence type="ECO:0000313" key="2">
    <source>
        <dbReference type="EMBL" id="ORX43636.1"/>
    </source>
</evidence>
<proteinExistence type="predicted"/>
<dbReference type="AlphaFoldDB" id="A0A1Y1UYN9"/>
<name>A0A1Y1UYN9_9FUNG</name>
<feature type="compositionally biased region" description="Acidic residues" evidence="1">
    <location>
        <begin position="107"/>
        <end position="121"/>
    </location>
</feature>
<feature type="compositionally biased region" description="Basic and acidic residues" evidence="1">
    <location>
        <begin position="90"/>
        <end position="106"/>
    </location>
</feature>
<gene>
    <name evidence="2" type="ORF">BCR36DRAFT_142246</name>
</gene>
<protein>
    <submittedName>
        <fullName evidence="2">Uncharacterized protein</fullName>
    </submittedName>
</protein>
<dbReference type="Proteomes" id="UP000193719">
    <property type="component" value="Unassembled WGS sequence"/>
</dbReference>
<dbReference type="EMBL" id="MCFH01000051">
    <property type="protein sequence ID" value="ORX43636.1"/>
    <property type="molecule type" value="Genomic_DNA"/>
</dbReference>
<keyword evidence="3" id="KW-1185">Reference proteome</keyword>
<accession>A0A1Y1UYN9</accession>
<evidence type="ECO:0000313" key="3">
    <source>
        <dbReference type="Proteomes" id="UP000193719"/>
    </source>
</evidence>
<reference evidence="2 3" key="2">
    <citation type="submission" date="2016-08" db="EMBL/GenBank/DDBJ databases">
        <title>Pervasive Adenine N6-methylation of Active Genes in Fungi.</title>
        <authorList>
            <consortium name="DOE Joint Genome Institute"/>
            <person name="Mondo S.J."/>
            <person name="Dannebaum R.O."/>
            <person name="Kuo R.C."/>
            <person name="Labutti K."/>
            <person name="Haridas S."/>
            <person name="Kuo A."/>
            <person name="Salamov A."/>
            <person name="Ahrendt S.R."/>
            <person name="Lipzen A."/>
            <person name="Sullivan W."/>
            <person name="Andreopoulos W.B."/>
            <person name="Clum A."/>
            <person name="Lindquist E."/>
            <person name="Daum C."/>
            <person name="Ramamoorthy G.K."/>
            <person name="Gryganskyi A."/>
            <person name="Culley D."/>
            <person name="Magnuson J.K."/>
            <person name="James T.Y."/>
            <person name="O'Malley M.A."/>
            <person name="Stajich J.E."/>
            <person name="Spatafora J.W."/>
            <person name="Visel A."/>
            <person name="Grigoriev I.V."/>
        </authorList>
    </citation>
    <scope>NUCLEOTIDE SEQUENCE [LARGE SCALE GENOMIC DNA]</scope>
    <source>
        <strain evidence="3">finn</strain>
    </source>
</reference>